<dbReference type="OrthoDB" id="3199344at2"/>
<dbReference type="PANTHER" id="PTHR42743">
    <property type="entry name" value="AMINO-ACID AMINOTRANSFERASE"/>
    <property type="match status" value="1"/>
</dbReference>
<dbReference type="Proteomes" id="UP000058305">
    <property type="component" value="Chromosome"/>
</dbReference>
<dbReference type="InterPro" id="IPR001544">
    <property type="entry name" value="Aminotrans_IV"/>
</dbReference>
<accession>A0A109QX41</accession>
<dbReference type="SUPFAM" id="SSF56752">
    <property type="entry name" value="D-aminoacid aminotransferase-like PLP-dependent enzymes"/>
    <property type="match status" value="1"/>
</dbReference>
<dbReference type="KEGG" id="mvd:AWU67_11070"/>
<comment type="similarity">
    <text evidence="1">Belongs to the class-IV pyridoxal-phosphate-dependent aminotransferase family.</text>
</comment>
<name>A0A109QX41_9MICO</name>
<evidence type="ECO:0000313" key="2">
    <source>
        <dbReference type="EMBL" id="AMB59315.1"/>
    </source>
</evidence>
<dbReference type="EMBL" id="CP014145">
    <property type="protein sequence ID" value="AMB59315.1"/>
    <property type="molecule type" value="Genomic_DNA"/>
</dbReference>
<dbReference type="GO" id="GO:0046394">
    <property type="term" value="P:carboxylic acid biosynthetic process"/>
    <property type="evidence" value="ECO:0007669"/>
    <property type="project" value="UniProtKB-ARBA"/>
</dbReference>
<dbReference type="AlphaFoldDB" id="A0A109QX41"/>
<dbReference type="InterPro" id="IPR043132">
    <property type="entry name" value="BCAT-like_C"/>
</dbReference>
<evidence type="ECO:0000256" key="1">
    <source>
        <dbReference type="ARBA" id="ARBA00009320"/>
    </source>
</evidence>
<keyword evidence="3" id="KW-1185">Reference proteome</keyword>
<dbReference type="RefSeq" id="WP_067228879.1">
    <property type="nucleotide sequence ID" value="NZ_CP014145.1"/>
</dbReference>
<proteinExistence type="inferred from homology"/>
<sequence>MTLPFTLLITPLAADAPDDGSWFAGTFTEVDASEPALRVSELSTQRGDGVFETLAVVNGHAQEVQPHLARLARSAEICDLPAPNLAQWSAAVSTAVQAIPDHGELAIKLVLSRGVENGPSPTAWLHASAARDFGPVRQSGVRVVTLDRGYDRGVAERAPWLLLGAKTLSYAVNMAALREAHRRGADDTIFVSSDGYVMEGPTSSVIIRHGDMFSTPAPSGAILHGTTQTSLFEYLERHGHAVSYRDISVEELRNADAAWLVSSVRLAVAITELDGAQVPVDAPLTQLFTEYLLSPRD</sequence>
<dbReference type="InterPro" id="IPR036038">
    <property type="entry name" value="Aminotransferase-like"/>
</dbReference>
<dbReference type="GO" id="GO:0005829">
    <property type="term" value="C:cytosol"/>
    <property type="evidence" value="ECO:0007669"/>
    <property type="project" value="TreeGrafter"/>
</dbReference>
<gene>
    <name evidence="2" type="ORF">AWU67_11070</name>
</gene>
<dbReference type="Pfam" id="PF01063">
    <property type="entry name" value="Aminotran_4"/>
    <property type="match status" value="1"/>
</dbReference>
<organism evidence="2 3">
    <name type="scientific">Microterricola viridarii</name>
    <dbReference type="NCBI Taxonomy" id="412690"/>
    <lineage>
        <taxon>Bacteria</taxon>
        <taxon>Bacillati</taxon>
        <taxon>Actinomycetota</taxon>
        <taxon>Actinomycetes</taxon>
        <taxon>Micrococcales</taxon>
        <taxon>Microbacteriaceae</taxon>
        <taxon>Microterricola</taxon>
    </lineage>
</organism>
<dbReference type="InterPro" id="IPR050571">
    <property type="entry name" value="Class-IV_PLP-Dep_Aminotrnsfr"/>
</dbReference>
<dbReference type="GO" id="GO:0008483">
    <property type="term" value="F:transaminase activity"/>
    <property type="evidence" value="ECO:0007669"/>
    <property type="project" value="UniProtKB-KW"/>
</dbReference>
<keyword evidence="2" id="KW-0032">Aminotransferase</keyword>
<evidence type="ECO:0000313" key="3">
    <source>
        <dbReference type="Proteomes" id="UP000058305"/>
    </source>
</evidence>
<reference evidence="2 3" key="1">
    <citation type="journal article" date="2016" name="J. Biotechnol.">
        <title>First complete genome sequence of a species in the genus Microterricola, an extremophilic cold active enzyme producing bacterial strain ERGS5:02 isolated from Sikkim Himalaya.</title>
        <authorList>
            <person name="Himanshu"/>
            <person name="Swarnkar M.K."/>
            <person name="Singh D."/>
            <person name="Kumar R."/>
        </authorList>
    </citation>
    <scope>NUCLEOTIDE SEQUENCE [LARGE SCALE GENOMIC DNA]</scope>
    <source>
        <strain evidence="2 3">ERGS5:02</strain>
    </source>
</reference>
<keyword evidence="2" id="KW-0808">Transferase</keyword>
<dbReference type="InterPro" id="IPR043131">
    <property type="entry name" value="BCAT-like_N"/>
</dbReference>
<protein>
    <submittedName>
        <fullName evidence="2">Branched-chain amino acid aminotransferase</fullName>
    </submittedName>
</protein>
<dbReference type="NCBIfam" id="NF005886">
    <property type="entry name" value="PRK07849.1-1"/>
    <property type="match status" value="1"/>
</dbReference>
<dbReference type="Gene3D" id="3.20.10.10">
    <property type="entry name" value="D-amino Acid Aminotransferase, subunit A, domain 2"/>
    <property type="match status" value="1"/>
</dbReference>
<dbReference type="Gene3D" id="3.30.470.10">
    <property type="match status" value="1"/>
</dbReference>
<dbReference type="PANTHER" id="PTHR42743:SF11">
    <property type="entry name" value="AMINODEOXYCHORISMATE LYASE"/>
    <property type="match status" value="1"/>
</dbReference>
<reference evidence="3" key="2">
    <citation type="submission" date="2016-01" db="EMBL/GenBank/DDBJ databases">
        <title>First complete genome sequence of a species in the genus Microterricola, an extremophilic cold active enzyme producing strain ERGS5:02 isolated from Sikkim Himalaya.</title>
        <authorList>
            <person name="Kumar R."/>
            <person name="Singh D."/>
            <person name="Swarnkar M.K."/>
        </authorList>
    </citation>
    <scope>NUCLEOTIDE SEQUENCE [LARGE SCALE GENOMIC DNA]</scope>
    <source>
        <strain evidence="3">ERGS5:02</strain>
    </source>
</reference>